<dbReference type="PROSITE" id="PS00379">
    <property type="entry name" value="CDP_ALCOHOL_P_TRANSF"/>
    <property type="match status" value="1"/>
</dbReference>
<gene>
    <name evidence="13" type="ORF">C2L80_02395</name>
</gene>
<keyword evidence="10" id="KW-1208">Phospholipid metabolism</keyword>
<evidence type="ECO:0000256" key="4">
    <source>
        <dbReference type="ARBA" id="ARBA00022679"/>
    </source>
</evidence>
<accession>A0A2K2U7R9</accession>
<comment type="subcellular location">
    <subcellularLocation>
        <location evidence="1">Membrane</location>
        <topology evidence="1">Multi-pass membrane protein</topology>
    </subcellularLocation>
</comment>
<dbReference type="InterPro" id="IPR000462">
    <property type="entry name" value="CDP-OH_P_trans"/>
</dbReference>
<dbReference type="InterPro" id="IPR043130">
    <property type="entry name" value="CDP-OH_PTrfase_TM_dom"/>
</dbReference>
<evidence type="ECO:0000256" key="2">
    <source>
        <dbReference type="ARBA" id="ARBA00010441"/>
    </source>
</evidence>
<organism evidence="13 14">
    <name type="scientific">Rubneribacter badeniensis</name>
    <dbReference type="NCBI Taxonomy" id="2070688"/>
    <lineage>
        <taxon>Bacteria</taxon>
        <taxon>Bacillati</taxon>
        <taxon>Actinomycetota</taxon>
        <taxon>Coriobacteriia</taxon>
        <taxon>Eggerthellales</taxon>
        <taxon>Eggerthellaceae</taxon>
        <taxon>Rubneribacter</taxon>
    </lineage>
</organism>
<dbReference type="PANTHER" id="PTHR14269">
    <property type="entry name" value="CDP-DIACYLGLYCEROL--GLYCEROL-3-PHOSPHATE 3-PHOSPHATIDYLTRANSFERASE-RELATED"/>
    <property type="match status" value="1"/>
</dbReference>
<evidence type="ECO:0000313" key="13">
    <source>
        <dbReference type="EMBL" id="PNV66282.1"/>
    </source>
</evidence>
<evidence type="ECO:0000256" key="5">
    <source>
        <dbReference type="ARBA" id="ARBA00022692"/>
    </source>
</evidence>
<dbReference type="PANTHER" id="PTHR14269:SF62">
    <property type="entry name" value="CDP-DIACYLGLYCEROL--GLYCEROL-3-PHOSPHATE 3-PHOSPHATIDYLTRANSFERASE 1, CHLOROPLASTIC"/>
    <property type="match status" value="1"/>
</dbReference>
<evidence type="ECO:0000256" key="6">
    <source>
        <dbReference type="ARBA" id="ARBA00022989"/>
    </source>
</evidence>
<keyword evidence="6 12" id="KW-1133">Transmembrane helix</keyword>
<dbReference type="InterPro" id="IPR004570">
    <property type="entry name" value="Phosphatidylglycerol_P_synth"/>
</dbReference>
<dbReference type="Pfam" id="PF01066">
    <property type="entry name" value="CDP-OH_P_transf"/>
    <property type="match status" value="1"/>
</dbReference>
<keyword evidence="14" id="KW-1185">Reference proteome</keyword>
<dbReference type="Proteomes" id="UP000236488">
    <property type="component" value="Unassembled WGS sequence"/>
</dbReference>
<evidence type="ECO:0000256" key="3">
    <source>
        <dbReference type="ARBA" id="ARBA00022516"/>
    </source>
</evidence>
<comment type="caution">
    <text evidence="13">The sequence shown here is derived from an EMBL/GenBank/DDBJ whole genome shotgun (WGS) entry which is preliminary data.</text>
</comment>
<dbReference type="UniPathway" id="UPA00085"/>
<evidence type="ECO:0000256" key="8">
    <source>
        <dbReference type="ARBA" id="ARBA00023136"/>
    </source>
</evidence>
<comment type="similarity">
    <text evidence="2 11">Belongs to the CDP-alcohol phosphatidyltransferase class-I family.</text>
</comment>
<feature type="transmembrane region" description="Helical" evidence="12">
    <location>
        <begin position="102"/>
        <end position="123"/>
    </location>
</feature>
<dbReference type="InterPro" id="IPR048254">
    <property type="entry name" value="CDP_ALCOHOL_P_TRANSF_CS"/>
</dbReference>
<keyword evidence="9" id="KW-0594">Phospholipid biosynthesis</keyword>
<name>A0A2K2U7R9_9ACTN</name>
<sequence>MRGNGSKDGSQQASDRIFTVPNVISAVRLCLVPVFLVLLFEGHDLAATFLFALAAGTDWIDGQIARRTNAVSRLGQLLDPAVDRILMIAGVSGLFLTGRLPLWIILVVLARDLLLLAGGAFALKRYRVRVAVVFPGKVATTLLFVGFAGLLLNWPLVPGLGVVDASWLPGLNGQTCSWSIWFVYAGLALALATTVYYVGTGLSRIRAARRAHVEG</sequence>
<evidence type="ECO:0000313" key="14">
    <source>
        <dbReference type="Proteomes" id="UP000236488"/>
    </source>
</evidence>
<evidence type="ECO:0000256" key="11">
    <source>
        <dbReference type="RuleBase" id="RU003750"/>
    </source>
</evidence>
<dbReference type="Gene3D" id="1.20.120.1760">
    <property type="match status" value="1"/>
</dbReference>
<feature type="transmembrane region" description="Helical" evidence="12">
    <location>
        <begin position="20"/>
        <end position="40"/>
    </location>
</feature>
<evidence type="ECO:0000256" key="12">
    <source>
        <dbReference type="SAM" id="Phobius"/>
    </source>
</evidence>
<dbReference type="GO" id="GO:0046474">
    <property type="term" value="P:glycerophospholipid biosynthetic process"/>
    <property type="evidence" value="ECO:0007669"/>
    <property type="project" value="TreeGrafter"/>
</dbReference>
<dbReference type="GO" id="GO:0008444">
    <property type="term" value="F:CDP-diacylglycerol-glycerol-3-phosphate 3-phosphatidyltransferase activity"/>
    <property type="evidence" value="ECO:0007669"/>
    <property type="project" value="InterPro"/>
</dbReference>
<dbReference type="InterPro" id="IPR050324">
    <property type="entry name" value="CDP-alcohol_PTase-I"/>
</dbReference>
<proteinExistence type="inferred from homology"/>
<reference evidence="13 14" key="1">
    <citation type="journal article" date="2018" name="Int. J. Syst. Evol. Microbiol.">
        <title>Rubneribacter badeniensis gen. nov., sp. nov. and Enteroscipio rubneri gen. nov., sp. nov., new members of the Eggerthellaceae isolated from human faeces.</title>
        <authorList>
            <person name="Danylec N."/>
            <person name="Gobl A."/>
            <person name="Stoll D.A."/>
            <person name="Hetzer B."/>
            <person name="Kulling S.E."/>
            <person name="Huch M."/>
        </authorList>
    </citation>
    <scope>NUCLEOTIDE SEQUENCE [LARGE SCALE GENOMIC DNA]</scope>
    <source>
        <strain evidence="13 14">ResAG-85</strain>
    </source>
</reference>
<keyword evidence="5 12" id="KW-0812">Transmembrane</keyword>
<dbReference type="RefSeq" id="WP_087195687.1">
    <property type="nucleotide sequence ID" value="NZ_DBEYRC010000126.1"/>
</dbReference>
<dbReference type="GO" id="GO:0016020">
    <property type="term" value="C:membrane"/>
    <property type="evidence" value="ECO:0007669"/>
    <property type="project" value="UniProtKB-SubCell"/>
</dbReference>
<keyword evidence="7" id="KW-0443">Lipid metabolism</keyword>
<evidence type="ECO:0000256" key="10">
    <source>
        <dbReference type="ARBA" id="ARBA00023264"/>
    </source>
</evidence>
<feature type="transmembrane region" description="Helical" evidence="12">
    <location>
        <begin position="130"/>
        <end position="152"/>
    </location>
</feature>
<feature type="transmembrane region" description="Helical" evidence="12">
    <location>
        <begin position="178"/>
        <end position="199"/>
    </location>
</feature>
<keyword evidence="8 12" id="KW-0472">Membrane</keyword>
<evidence type="ECO:0000256" key="7">
    <source>
        <dbReference type="ARBA" id="ARBA00023098"/>
    </source>
</evidence>
<dbReference type="PIRSF" id="PIRSF000847">
    <property type="entry name" value="Phos_ph_gly_syn"/>
    <property type="match status" value="1"/>
</dbReference>
<keyword evidence="3" id="KW-0444">Lipid biosynthesis</keyword>
<dbReference type="AlphaFoldDB" id="A0A2K2U7R9"/>
<dbReference type="EMBL" id="PPEL01000005">
    <property type="protein sequence ID" value="PNV66282.1"/>
    <property type="molecule type" value="Genomic_DNA"/>
</dbReference>
<keyword evidence="4 11" id="KW-0808">Transferase</keyword>
<protein>
    <submittedName>
        <fullName evidence="13">CDP-alcohol phosphatidyltransferase family protein</fullName>
    </submittedName>
</protein>
<evidence type="ECO:0000256" key="9">
    <source>
        <dbReference type="ARBA" id="ARBA00023209"/>
    </source>
</evidence>
<evidence type="ECO:0000256" key="1">
    <source>
        <dbReference type="ARBA" id="ARBA00004141"/>
    </source>
</evidence>